<organism evidence="2">
    <name type="scientific">marine sediment metagenome</name>
    <dbReference type="NCBI Taxonomy" id="412755"/>
    <lineage>
        <taxon>unclassified sequences</taxon>
        <taxon>metagenomes</taxon>
        <taxon>ecological metagenomes</taxon>
    </lineage>
</organism>
<dbReference type="AlphaFoldDB" id="X0YXT2"/>
<dbReference type="EMBL" id="BARS01057448">
    <property type="protein sequence ID" value="GAG51347.1"/>
    <property type="molecule type" value="Genomic_DNA"/>
</dbReference>
<comment type="caution">
    <text evidence="2">The sequence shown here is derived from an EMBL/GenBank/DDBJ whole genome shotgun (WGS) entry which is preliminary data.</text>
</comment>
<gene>
    <name evidence="2" type="ORF">S01H1_84225</name>
</gene>
<feature type="region of interest" description="Disordered" evidence="1">
    <location>
        <begin position="61"/>
        <end position="82"/>
    </location>
</feature>
<sequence length="121" mass="13657">MRAIKQGWLVNREQRKSYPADYAPGEPMPETEGLPLLGVDRVHTVDNEYVNDFSFKNQRADMLTPLTDGDTPPPPSDLPDYPTSSCPVSGCGDYWLREASVWDKAEWLCSKCHPKSEKRDG</sequence>
<name>X0YXT2_9ZZZZ</name>
<evidence type="ECO:0000256" key="1">
    <source>
        <dbReference type="SAM" id="MobiDB-lite"/>
    </source>
</evidence>
<evidence type="ECO:0000313" key="2">
    <source>
        <dbReference type="EMBL" id="GAG51347.1"/>
    </source>
</evidence>
<feature type="region of interest" description="Disordered" evidence="1">
    <location>
        <begin position="15"/>
        <end position="34"/>
    </location>
</feature>
<protein>
    <submittedName>
        <fullName evidence="2">Uncharacterized protein</fullName>
    </submittedName>
</protein>
<reference evidence="2" key="1">
    <citation type="journal article" date="2014" name="Front. Microbiol.">
        <title>High frequency of phylogenetically diverse reductive dehalogenase-homologous genes in deep subseafloor sedimentary metagenomes.</title>
        <authorList>
            <person name="Kawai M."/>
            <person name="Futagami T."/>
            <person name="Toyoda A."/>
            <person name="Takaki Y."/>
            <person name="Nishi S."/>
            <person name="Hori S."/>
            <person name="Arai W."/>
            <person name="Tsubouchi T."/>
            <person name="Morono Y."/>
            <person name="Uchiyama I."/>
            <person name="Ito T."/>
            <person name="Fujiyama A."/>
            <person name="Inagaki F."/>
            <person name="Takami H."/>
        </authorList>
    </citation>
    <scope>NUCLEOTIDE SEQUENCE</scope>
    <source>
        <strain evidence="2">Expedition CK06-06</strain>
    </source>
</reference>
<proteinExistence type="predicted"/>
<accession>X0YXT2</accession>